<dbReference type="Proteomes" id="UP000063234">
    <property type="component" value="Chromosome"/>
</dbReference>
<dbReference type="STRING" id="1298851.TST_1644"/>
<keyword evidence="10" id="KW-0449">Lipoprotein</keyword>
<dbReference type="KEGG" id="ttk:TST_1644"/>
<evidence type="ECO:0000256" key="2">
    <source>
        <dbReference type="ARBA" id="ARBA00005236"/>
    </source>
</evidence>
<evidence type="ECO:0000259" key="9">
    <source>
        <dbReference type="Pfam" id="PF12704"/>
    </source>
</evidence>
<keyword evidence="6 7" id="KW-0472">Membrane</keyword>
<dbReference type="Pfam" id="PF02687">
    <property type="entry name" value="FtsX"/>
    <property type="match status" value="1"/>
</dbReference>
<evidence type="ECO:0000313" key="11">
    <source>
        <dbReference type="Proteomes" id="UP000063234"/>
    </source>
</evidence>
<keyword evidence="4 7" id="KW-0812">Transmembrane</keyword>
<comment type="subcellular location">
    <subcellularLocation>
        <location evidence="1">Cell membrane</location>
        <topology evidence="1">Multi-pass membrane protein</topology>
    </subcellularLocation>
</comment>
<name>A0A0S3QVT7_THET7</name>
<evidence type="ECO:0000256" key="7">
    <source>
        <dbReference type="SAM" id="Phobius"/>
    </source>
</evidence>
<keyword evidence="3" id="KW-1003">Cell membrane</keyword>
<feature type="transmembrane region" description="Helical" evidence="7">
    <location>
        <begin position="20"/>
        <end position="46"/>
    </location>
</feature>
<evidence type="ECO:0000256" key="3">
    <source>
        <dbReference type="ARBA" id="ARBA00022475"/>
    </source>
</evidence>
<evidence type="ECO:0000256" key="4">
    <source>
        <dbReference type="ARBA" id="ARBA00022692"/>
    </source>
</evidence>
<dbReference type="OrthoDB" id="9808461at2"/>
<dbReference type="EMBL" id="AP013035">
    <property type="protein sequence ID" value="BAT72428.1"/>
    <property type="molecule type" value="Genomic_DNA"/>
</dbReference>
<gene>
    <name evidence="10" type="primary">lolC</name>
    <name evidence="10" type="ORF">TST_1644</name>
</gene>
<feature type="transmembrane region" description="Helical" evidence="7">
    <location>
        <begin position="269"/>
        <end position="290"/>
    </location>
</feature>
<evidence type="ECO:0000259" key="8">
    <source>
        <dbReference type="Pfam" id="PF02687"/>
    </source>
</evidence>
<proteinExistence type="inferred from homology"/>
<keyword evidence="5 7" id="KW-1133">Transmembrane helix</keyword>
<feature type="transmembrane region" description="Helical" evidence="7">
    <location>
        <begin position="318"/>
        <end position="344"/>
    </location>
</feature>
<dbReference type="GO" id="GO:0044874">
    <property type="term" value="P:lipoprotein localization to outer membrane"/>
    <property type="evidence" value="ECO:0007669"/>
    <property type="project" value="TreeGrafter"/>
</dbReference>
<evidence type="ECO:0000256" key="6">
    <source>
        <dbReference type="ARBA" id="ARBA00023136"/>
    </source>
</evidence>
<sequence>MSVEAKIAFRYLKPKKGKGLISLVSFVSILGIALGVGALIIVLSVMSGFSQHIKKSIVDATPHVYVLSYSGEIEESKVLYLERKVKSVKGVKSVAPFVLAQAMLKYRDSATGVSVRGVDAKKERDITNLPTKVVLGNWECIEKRGVLIGKGLSEEMGIFVGNRITLITTSFRVTPFGVMPRSMSVEVCGIYDTGIYTIDSSLVVASIKTVQKLKGAKGKVSGLEVSVKDIYKASQIADEITKVLGYPYWTNDWIRMNKPLFSAMKLEKFAMFLVLVLIIVVASFSIVSTLSLTVMDKARDIAILSAIGMTRKRILKIFLYQGFFMGLVGIFTGLVLGLGVCLILKNYRIITLPQDVYYISYLPVRINPLDIAIVCLVSLVITLMSTYYPAKQAAFLNPVEVLRYQ</sequence>
<evidence type="ECO:0000256" key="5">
    <source>
        <dbReference type="ARBA" id="ARBA00022989"/>
    </source>
</evidence>
<dbReference type="PANTHER" id="PTHR30489:SF0">
    <property type="entry name" value="LIPOPROTEIN-RELEASING SYSTEM TRANSMEMBRANE PROTEIN LOLE"/>
    <property type="match status" value="1"/>
</dbReference>
<dbReference type="RefSeq" id="WP_068550597.1">
    <property type="nucleotide sequence ID" value="NZ_AP013035.1"/>
</dbReference>
<protein>
    <submittedName>
        <fullName evidence="10">Lipoprotein-releasing system permease protein</fullName>
    </submittedName>
</protein>
<dbReference type="InterPro" id="IPR025857">
    <property type="entry name" value="MacB_PCD"/>
</dbReference>
<comment type="similarity">
    <text evidence="2">Belongs to the ABC-4 integral membrane protein family. LolC/E subfamily.</text>
</comment>
<dbReference type="GO" id="GO:0098797">
    <property type="term" value="C:plasma membrane protein complex"/>
    <property type="evidence" value="ECO:0007669"/>
    <property type="project" value="TreeGrafter"/>
</dbReference>
<evidence type="ECO:0000313" key="10">
    <source>
        <dbReference type="EMBL" id="BAT72428.1"/>
    </source>
</evidence>
<reference evidence="11" key="1">
    <citation type="journal article" date="2018" name="Science">
        <title>A primordial and reversible TCA cycle in a facultatively chemolithoautotrophic thermophile.</title>
        <authorList>
            <person name="Nunoura T."/>
            <person name="Chikaraishi Y."/>
            <person name="Izaki R."/>
            <person name="Suwa T."/>
            <person name="Sato T."/>
            <person name="Harada T."/>
            <person name="Mori K."/>
            <person name="Kato Y."/>
            <person name="Miyazaki M."/>
            <person name="Shimamura S."/>
            <person name="Yanagawa K."/>
            <person name="Shuto A."/>
            <person name="Ohkouchi N."/>
            <person name="Fujita N."/>
            <person name="Takaki Y."/>
            <person name="Atomi H."/>
            <person name="Takai K."/>
        </authorList>
    </citation>
    <scope>NUCLEOTIDE SEQUENCE [LARGE SCALE GENOMIC DNA]</scope>
    <source>
        <strain evidence="11">DSM 17441 / JCM 13301 / NBRC 103674 / ABI70S6</strain>
    </source>
</reference>
<feature type="domain" description="ABC3 transporter permease C-terminal" evidence="8">
    <location>
        <begin position="273"/>
        <end position="398"/>
    </location>
</feature>
<dbReference type="InterPro" id="IPR051447">
    <property type="entry name" value="Lipoprotein-release_system"/>
</dbReference>
<keyword evidence="11" id="KW-1185">Reference proteome</keyword>
<accession>A0A0S3QVT7</accession>
<feature type="domain" description="MacB-like periplasmic core" evidence="9">
    <location>
        <begin position="25"/>
        <end position="242"/>
    </location>
</feature>
<dbReference type="Pfam" id="PF12704">
    <property type="entry name" value="MacB_PCD"/>
    <property type="match status" value="1"/>
</dbReference>
<dbReference type="PANTHER" id="PTHR30489">
    <property type="entry name" value="LIPOPROTEIN-RELEASING SYSTEM TRANSMEMBRANE PROTEIN LOLE"/>
    <property type="match status" value="1"/>
</dbReference>
<dbReference type="InterPro" id="IPR003838">
    <property type="entry name" value="ABC3_permease_C"/>
</dbReference>
<dbReference type="AlphaFoldDB" id="A0A0S3QVT7"/>
<organism evidence="10 11">
    <name type="scientific">Thermosulfidibacter takaii (strain DSM 17441 / JCM 13301 / NBRC 103674 / ABI70S6)</name>
    <dbReference type="NCBI Taxonomy" id="1298851"/>
    <lineage>
        <taxon>Bacteria</taxon>
        <taxon>Pseudomonadati</taxon>
        <taxon>Thermosulfidibacterota</taxon>
        <taxon>Thermosulfidibacteria</taxon>
        <taxon>Thermosulfidibacterales</taxon>
        <taxon>Thermosulfidibacteraceae</taxon>
    </lineage>
</organism>
<evidence type="ECO:0000256" key="1">
    <source>
        <dbReference type="ARBA" id="ARBA00004651"/>
    </source>
</evidence>
<feature type="transmembrane region" description="Helical" evidence="7">
    <location>
        <begin position="369"/>
        <end position="388"/>
    </location>
</feature>